<dbReference type="InterPro" id="IPR059052">
    <property type="entry name" value="HH_YbhG-like"/>
</dbReference>
<name>A0ABV4CTI9_9BACT</name>
<comment type="caution">
    <text evidence="3">The sequence shown here is derived from an EMBL/GenBank/DDBJ whole genome shotgun (WGS) entry which is preliminary data.</text>
</comment>
<dbReference type="RefSeq" id="WP_121697789.1">
    <property type="nucleotide sequence ID" value="NZ_JBCLPP010000001.1"/>
</dbReference>
<keyword evidence="1" id="KW-0472">Membrane</keyword>
<keyword evidence="4" id="KW-1185">Reference proteome</keyword>
<dbReference type="Proteomes" id="UP001565200">
    <property type="component" value="Unassembled WGS sequence"/>
</dbReference>
<evidence type="ECO:0000313" key="4">
    <source>
        <dbReference type="Proteomes" id="UP001565200"/>
    </source>
</evidence>
<dbReference type="Gene3D" id="2.40.50.100">
    <property type="match status" value="1"/>
</dbReference>
<dbReference type="Pfam" id="PF25881">
    <property type="entry name" value="HH_YBHG"/>
    <property type="match status" value="1"/>
</dbReference>
<dbReference type="EMBL" id="JBCLPP010000001">
    <property type="protein sequence ID" value="MEY8243996.1"/>
    <property type="molecule type" value="Genomic_DNA"/>
</dbReference>
<gene>
    <name evidence="3" type="ORF">AAK873_00015</name>
</gene>
<organism evidence="3 4">
    <name type="scientific">Heminiphilus faecis</name>
    <dbReference type="NCBI Taxonomy" id="2601703"/>
    <lineage>
        <taxon>Bacteria</taxon>
        <taxon>Pseudomonadati</taxon>
        <taxon>Bacteroidota</taxon>
        <taxon>Bacteroidia</taxon>
        <taxon>Bacteroidales</taxon>
        <taxon>Muribaculaceae</taxon>
        <taxon>Heminiphilus</taxon>
    </lineage>
</organism>
<dbReference type="PANTHER" id="PTHR30438">
    <property type="entry name" value="36 KDA ANTIGEN-RELATED"/>
    <property type="match status" value="1"/>
</dbReference>
<evidence type="ECO:0000313" key="3">
    <source>
        <dbReference type="EMBL" id="MEY8243996.1"/>
    </source>
</evidence>
<accession>A0ABV4CTI9</accession>
<dbReference type="PANTHER" id="PTHR30438:SF1">
    <property type="entry name" value="36 KDA ANTIGEN"/>
    <property type="match status" value="1"/>
</dbReference>
<protein>
    <submittedName>
        <fullName evidence="3">Biotin/lipoyl-binding protein</fullName>
    </submittedName>
</protein>
<feature type="transmembrane region" description="Helical" evidence="1">
    <location>
        <begin position="7"/>
        <end position="29"/>
    </location>
</feature>
<reference evidence="3 4" key="1">
    <citation type="submission" date="2024-03" db="EMBL/GenBank/DDBJ databases">
        <title>Mouse gut bacterial collection (mGBC) of GemPharmatech.</title>
        <authorList>
            <person name="He Y."/>
            <person name="Dong L."/>
            <person name="Wu D."/>
            <person name="Gao X."/>
            <person name="Lin Z."/>
        </authorList>
    </citation>
    <scope>NUCLEOTIDE SEQUENCE [LARGE SCALE GENOMIC DNA]</scope>
    <source>
        <strain evidence="3 4">54-13</strain>
    </source>
</reference>
<evidence type="ECO:0000259" key="2">
    <source>
        <dbReference type="Pfam" id="PF25881"/>
    </source>
</evidence>
<sequence length="327" mass="35864">MKKNLNIIIVIASIFTLVIIAVIVVGLTLPSQKETIQGQAEMTDYRLSSKIPARVLEIRVKKGDMVSKGDTLVILDAPDIEAKLSQAQAAFDAAQALELKARNGARNEQIQGAYATWQKAIAGRDVAEKTYSRVNRLFEKGVMAEQKRDEAYAQYQAAIATEQAAKSQYDMAVNGSRHEDMTAARAQVERAQGAIKEVSSYVSETALIATADGVVTDIFPEIGELVGSGAPIMNVSVIDDMWFTFNVREDMLPGITVGTEMDVYVPAFDKSVKVRIERIKDVGSFATWKATKALDKYDLKTFEVQAYPVQPEDLVGLRAGMTAVFEK</sequence>
<keyword evidence="1" id="KW-1133">Transmembrane helix</keyword>
<dbReference type="Gene3D" id="1.10.287.470">
    <property type="entry name" value="Helix hairpin bin"/>
    <property type="match status" value="1"/>
</dbReference>
<feature type="domain" description="YbhG-like alpha-helical hairpin" evidence="2">
    <location>
        <begin position="75"/>
        <end position="198"/>
    </location>
</feature>
<dbReference type="SUPFAM" id="SSF111369">
    <property type="entry name" value="HlyD-like secretion proteins"/>
    <property type="match status" value="2"/>
</dbReference>
<proteinExistence type="predicted"/>
<dbReference type="Gene3D" id="2.40.30.170">
    <property type="match status" value="1"/>
</dbReference>
<keyword evidence="1" id="KW-0812">Transmembrane</keyword>
<evidence type="ECO:0000256" key="1">
    <source>
        <dbReference type="SAM" id="Phobius"/>
    </source>
</evidence>